<dbReference type="EMBL" id="CASHTH010000129">
    <property type="protein sequence ID" value="CAI7991847.1"/>
    <property type="molecule type" value="Genomic_DNA"/>
</dbReference>
<proteinExistence type="predicted"/>
<gene>
    <name evidence="2" type="ORF">GBAR_LOCUS839</name>
</gene>
<feature type="region of interest" description="Disordered" evidence="1">
    <location>
        <begin position="1"/>
        <end position="21"/>
    </location>
</feature>
<name>A0AA35W1K1_GEOBA</name>
<evidence type="ECO:0000313" key="3">
    <source>
        <dbReference type="Proteomes" id="UP001174909"/>
    </source>
</evidence>
<feature type="compositionally biased region" description="Polar residues" evidence="1">
    <location>
        <begin position="7"/>
        <end position="21"/>
    </location>
</feature>
<reference evidence="2" key="1">
    <citation type="submission" date="2023-03" db="EMBL/GenBank/DDBJ databases">
        <authorList>
            <person name="Steffen K."/>
            <person name="Cardenas P."/>
        </authorList>
    </citation>
    <scope>NUCLEOTIDE SEQUENCE</scope>
</reference>
<accession>A0AA35W1K1</accession>
<comment type="caution">
    <text evidence="2">The sequence shown here is derived from an EMBL/GenBank/DDBJ whole genome shotgun (WGS) entry which is preliminary data.</text>
</comment>
<sequence length="71" mass="7787">TRAAGSSHRQSGSHATSNSLTTHPAAWTLFTQEALHLIQQFPQVIQQFLEALQLPWDSRGPPPGNTGRQPE</sequence>
<keyword evidence="3" id="KW-1185">Reference proteome</keyword>
<dbReference type="Proteomes" id="UP001174909">
    <property type="component" value="Unassembled WGS sequence"/>
</dbReference>
<feature type="non-terminal residue" evidence="2">
    <location>
        <position position="71"/>
    </location>
</feature>
<evidence type="ECO:0000313" key="2">
    <source>
        <dbReference type="EMBL" id="CAI7991847.1"/>
    </source>
</evidence>
<evidence type="ECO:0000256" key="1">
    <source>
        <dbReference type="SAM" id="MobiDB-lite"/>
    </source>
</evidence>
<dbReference type="AlphaFoldDB" id="A0AA35W1K1"/>
<protein>
    <submittedName>
        <fullName evidence="2">Uncharacterized protein</fullName>
    </submittedName>
</protein>
<organism evidence="2 3">
    <name type="scientific">Geodia barretti</name>
    <name type="common">Barrett's horny sponge</name>
    <dbReference type="NCBI Taxonomy" id="519541"/>
    <lineage>
        <taxon>Eukaryota</taxon>
        <taxon>Metazoa</taxon>
        <taxon>Porifera</taxon>
        <taxon>Demospongiae</taxon>
        <taxon>Heteroscleromorpha</taxon>
        <taxon>Tetractinellida</taxon>
        <taxon>Astrophorina</taxon>
        <taxon>Geodiidae</taxon>
        <taxon>Geodia</taxon>
    </lineage>
</organism>